<keyword evidence="6" id="KW-1185">Reference proteome</keyword>
<gene>
    <name evidence="5" type="primary">comM</name>
    <name evidence="5" type="ORF">NSPWAT_1911</name>
</gene>
<evidence type="ECO:0000313" key="6">
    <source>
        <dbReference type="Proteomes" id="UP001157733"/>
    </source>
</evidence>
<dbReference type="NCBIfam" id="TIGR00368">
    <property type="entry name" value="YifB family Mg chelatase-like AAA ATPase"/>
    <property type="match status" value="1"/>
</dbReference>
<evidence type="ECO:0000256" key="2">
    <source>
        <dbReference type="ARBA" id="ARBA00022741"/>
    </source>
</evidence>
<dbReference type="InterPro" id="IPR045006">
    <property type="entry name" value="CHLI-like"/>
</dbReference>
<keyword evidence="2" id="KW-0547">Nucleotide-binding</keyword>
<reference evidence="5 6" key="1">
    <citation type="submission" date="2022-09" db="EMBL/GenBank/DDBJ databases">
        <authorList>
            <person name="Kop L."/>
        </authorList>
    </citation>
    <scope>NUCLEOTIDE SEQUENCE [LARGE SCALE GENOMIC DNA]</scope>
    <source>
        <strain evidence="5 6">347</strain>
    </source>
</reference>
<evidence type="ECO:0000313" key="5">
    <source>
        <dbReference type="EMBL" id="CAI2718767.1"/>
    </source>
</evidence>
<dbReference type="InterPro" id="IPR027417">
    <property type="entry name" value="P-loop_NTPase"/>
</dbReference>
<protein>
    <submittedName>
        <fullName evidence="5">Competence protein ComM</fullName>
    </submittedName>
</protein>
<dbReference type="PANTHER" id="PTHR32039">
    <property type="entry name" value="MAGNESIUM-CHELATASE SUBUNIT CHLI"/>
    <property type="match status" value="1"/>
</dbReference>
<name>A0ABN8VYE0_9BACT</name>
<dbReference type="InterPro" id="IPR020568">
    <property type="entry name" value="Ribosomal_Su5_D2-typ_SF"/>
</dbReference>
<evidence type="ECO:0000256" key="3">
    <source>
        <dbReference type="ARBA" id="ARBA00022840"/>
    </source>
</evidence>
<dbReference type="Pfam" id="PF13541">
    <property type="entry name" value="ChlI"/>
    <property type="match status" value="1"/>
</dbReference>
<dbReference type="InterPro" id="IPR003593">
    <property type="entry name" value="AAA+_ATPase"/>
</dbReference>
<dbReference type="Pfam" id="PF13335">
    <property type="entry name" value="Mg_chelatase_C"/>
    <property type="match status" value="1"/>
</dbReference>
<comment type="similarity">
    <text evidence="1">Belongs to the Mg-chelatase subunits D/I family. ComM subfamily.</text>
</comment>
<dbReference type="InterPro" id="IPR025158">
    <property type="entry name" value="Mg_chelat-rel_C"/>
</dbReference>
<dbReference type="InterPro" id="IPR000523">
    <property type="entry name" value="Mg_chelatse_chII-like_cat_dom"/>
</dbReference>
<dbReference type="Gene3D" id="3.30.230.10">
    <property type="match status" value="1"/>
</dbReference>
<dbReference type="PRINTS" id="PR01657">
    <property type="entry name" value="MCMFAMILY"/>
</dbReference>
<feature type="domain" description="AAA+ ATPase" evidence="4">
    <location>
        <begin position="213"/>
        <end position="396"/>
    </location>
</feature>
<keyword evidence="3" id="KW-0067">ATP-binding</keyword>
<organism evidence="5 6">
    <name type="scientific">Nitrospina watsonii</name>
    <dbReference type="NCBI Taxonomy" id="1323948"/>
    <lineage>
        <taxon>Bacteria</taxon>
        <taxon>Pseudomonadati</taxon>
        <taxon>Nitrospinota/Tectimicrobiota group</taxon>
        <taxon>Nitrospinota</taxon>
        <taxon>Nitrospinia</taxon>
        <taxon>Nitrospinales</taxon>
        <taxon>Nitrospinaceae</taxon>
        <taxon>Nitrospina</taxon>
    </lineage>
</organism>
<accession>A0ABN8VYE0</accession>
<evidence type="ECO:0000256" key="1">
    <source>
        <dbReference type="ARBA" id="ARBA00006354"/>
    </source>
</evidence>
<dbReference type="Pfam" id="PF01078">
    <property type="entry name" value="Mg_chelatase"/>
    <property type="match status" value="1"/>
</dbReference>
<dbReference type="Gene3D" id="3.40.50.300">
    <property type="entry name" value="P-loop containing nucleotide triphosphate hydrolases"/>
    <property type="match status" value="1"/>
</dbReference>
<dbReference type="InterPro" id="IPR014721">
    <property type="entry name" value="Ribsml_uS5_D2-typ_fold_subgr"/>
</dbReference>
<dbReference type="InterPro" id="IPR004482">
    <property type="entry name" value="Mg_chelat-rel"/>
</dbReference>
<dbReference type="RefSeq" id="WP_282011646.1">
    <property type="nucleotide sequence ID" value="NZ_OX336137.1"/>
</dbReference>
<evidence type="ECO:0000259" key="4">
    <source>
        <dbReference type="SMART" id="SM00382"/>
    </source>
</evidence>
<dbReference type="PANTHER" id="PTHR32039:SF7">
    <property type="entry name" value="COMPETENCE PROTEIN COMM"/>
    <property type="match status" value="1"/>
</dbReference>
<dbReference type="InterPro" id="IPR001208">
    <property type="entry name" value="MCM_dom"/>
</dbReference>
<sequence length="510" mass="54983">MISRVQSGAVLGIDGYVVEVEVHLSPGLPGMSIVGLPDAAVKESSDRVAAAIRNTQLEFPVRRITVNLAPADIKKEGSGFDLPIALGILAADGIVKPENLHRYLILGELSLDGRVKPIKGTLSIAAQAKKAGVEGILLPKANAAEAAVITGLKVFPLETLPEALAFLNGELELEAVTKDPESEYREHSAYDLDFTDVKGQYHVKRALEIAAAGGHNIILIGPPGSGKSMLAKRLPTILPPLTLDEAIETTKIHSVLGLINNGKGLLATRPFRSPHHTISDAGLIGGGKMPMPGEVSLAHNGVLFLDELPEFKRNALEVLRQPMEDRQVCISRASGSLTFPTGFMLVAAMNPCPCGYRTDPKRECQCTPPQIKKYVSRISGPMMDRIDIHIQVPAVEYKDLASNTVGEPSAVLRERVQQARVRQLQRFAGSKIFANASMSSKQIKTHCPLDAASQKIMATAIDKMGMSARAHDRILKVARTIADLAGDDTVAAEHIAEAIQYRTLDKENWQ</sequence>
<dbReference type="SUPFAM" id="SSF54211">
    <property type="entry name" value="Ribosomal protein S5 domain 2-like"/>
    <property type="match status" value="1"/>
</dbReference>
<dbReference type="Proteomes" id="UP001157733">
    <property type="component" value="Chromosome"/>
</dbReference>
<dbReference type="SUPFAM" id="SSF52540">
    <property type="entry name" value="P-loop containing nucleoside triphosphate hydrolases"/>
    <property type="match status" value="1"/>
</dbReference>
<proteinExistence type="inferred from homology"/>
<dbReference type="EMBL" id="OX336137">
    <property type="protein sequence ID" value="CAI2718767.1"/>
    <property type="molecule type" value="Genomic_DNA"/>
</dbReference>
<dbReference type="SMART" id="SM00382">
    <property type="entry name" value="AAA"/>
    <property type="match status" value="1"/>
</dbReference>